<dbReference type="GO" id="GO:0007165">
    <property type="term" value="P:signal transduction"/>
    <property type="evidence" value="ECO:0007669"/>
    <property type="project" value="TreeGrafter"/>
</dbReference>
<dbReference type="InterPro" id="IPR000340">
    <property type="entry name" value="Dual-sp_phosphatase_cat-dom"/>
</dbReference>
<evidence type="ECO:0000256" key="2">
    <source>
        <dbReference type="ARBA" id="ARBA00022801"/>
    </source>
</evidence>
<evidence type="ECO:0000259" key="7">
    <source>
        <dbReference type="PROSITE" id="PS50054"/>
    </source>
</evidence>
<sequence length="205" mass="23267">MITTPSEILPRLWLSGLYTAVEEEQLIALGVTHIVSIIEQRPKYPPSLKLKTLHIPLQDVEGADILQHLDVTTAYIKSALEDKRNTVLVHCAMGISRSATVVCAYLIATHAMPPHEALDFVISKREIVWPNPGFQRQLQMYAARFRGRRKLRKIVPLPLPPPMRATVTYSSTSPRTVERRQWLPSRWMPEPRPIPPPMSRRGSLG</sequence>
<dbReference type="GO" id="GO:0004725">
    <property type="term" value="F:protein tyrosine phosphatase activity"/>
    <property type="evidence" value="ECO:0007669"/>
    <property type="project" value="TreeGrafter"/>
</dbReference>
<name>A0A5C2S5Y9_9APHY</name>
<dbReference type="GO" id="GO:0004722">
    <property type="term" value="F:protein serine/threonine phosphatase activity"/>
    <property type="evidence" value="ECO:0007669"/>
    <property type="project" value="UniProtKB-EC"/>
</dbReference>
<reference evidence="9" key="1">
    <citation type="journal article" date="2018" name="Genome Biol. Evol.">
        <title>Genomics and development of Lentinus tigrinus, a white-rot wood-decaying mushroom with dimorphic fruiting bodies.</title>
        <authorList>
            <person name="Wu B."/>
            <person name="Xu Z."/>
            <person name="Knudson A."/>
            <person name="Carlson A."/>
            <person name="Chen N."/>
            <person name="Kovaka S."/>
            <person name="LaButti K."/>
            <person name="Lipzen A."/>
            <person name="Pennachio C."/>
            <person name="Riley R."/>
            <person name="Schakwitz W."/>
            <person name="Umezawa K."/>
            <person name="Ohm R.A."/>
            <person name="Grigoriev I.V."/>
            <person name="Nagy L.G."/>
            <person name="Gibbons J."/>
            <person name="Hibbett D."/>
        </authorList>
    </citation>
    <scope>NUCLEOTIDE SEQUENCE [LARGE SCALE GENOMIC DNA]</scope>
    <source>
        <strain evidence="9">ALCF2SS1-6</strain>
    </source>
</reference>
<evidence type="ECO:0000256" key="1">
    <source>
        <dbReference type="ARBA" id="ARBA00008601"/>
    </source>
</evidence>
<protein>
    <submittedName>
        <fullName evidence="9">Phosphatases II</fullName>
    </submittedName>
</protein>
<dbReference type="Proteomes" id="UP000313359">
    <property type="component" value="Unassembled WGS sequence"/>
</dbReference>
<dbReference type="PROSITE" id="PS50056">
    <property type="entry name" value="TYR_PHOSPHATASE_2"/>
    <property type="match status" value="1"/>
</dbReference>
<dbReference type="InterPro" id="IPR020422">
    <property type="entry name" value="TYR_PHOSPHATASE_DUAL_dom"/>
</dbReference>
<dbReference type="PANTHER" id="PTHR45948">
    <property type="entry name" value="DUAL SPECIFICITY PROTEIN PHOSPHATASE DDB_G0269404-RELATED"/>
    <property type="match status" value="1"/>
</dbReference>
<dbReference type="OrthoDB" id="2017893at2759"/>
<evidence type="ECO:0000256" key="5">
    <source>
        <dbReference type="ARBA" id="ARBA00048336"/>
    </source>
</evidence>
<feature type="domain" description="Tyrosine-protein phosphatase" evidence="7">
    <location>
        <begin position="4"/>
        <end position="147"/>
    </location>
</feature>
<comment type="similarity">
    <text evidence="1">Belongs to the protein-tyrosine phosphatase family. Non-receptor class dual specificity subfamily.</text>
</comment>
<gene>
    <name evidence="9" type="ORF">L227DRAFT_586935</name>
</gene>
<evidence type="ECO:0000313" key="9">
    <source>
        <dbReference type="EMBL" id="RPD59091.1"/>
    </source>
</evidence>
<organism evidence="9 10">
    <name type="scientific">Lentinus tigrinus ALCF2SS1-6</name>
    <dbReference type="NCBI Taxonomy" id="1328759"/>
    <lineage>
        <taxon>Eukaryota</taxon>
        <taxon>Fungi</taxon>
        <taxon>Dikarya</taxon>
        <taxon>Basidiomycota</taxon>
        <taxon>Agaricomycotina</taxon>
        <taxon>Agaricomycetes</taxon>
        <taxon>Polyporales</taxon>
        <taxon>Polyporaceae</taxon>
        <taxon>Lentinus</taxon>
    </lineage>
</organism>
<evidence type="ECO:0000256" key="4">
    <source>
        <dbReference type="ARBA" id="ARBA00047761"/>
    </source>
</evidence>
<dbReference type="GO" id="GO:0005829">
    <property type="term" value="C:cytosol"/>
    <property type="evidence" value="ECO:0007669"/>
    <property type="project" value="TreeGrafter"/>
</dbReference>
<comment type="catalytic activity">
    <reaction evidence="4">
        <text>O-phospho-L-seryl-[protein] + H2O = L-seryl-[protein] + phosphate</text>
        <dbReference type="Rhea" id="RHEA:20629"/>
        <dbReference type="Rhea" id="RHEA-COMP:9863"/>
        <dbReference type="Rhea" id="RHEA-COMP:11604"/>
        <dbReference type="ChEBI" id="CHEBI:15377"/>
        <dbReference type="ChEBI" id="CHEBI:29999"/>
        <dbReference type="ChEBI" id="CHEBI:43474"/>
        <dbReference type="ChEBI" id="CHEBI:83421"/>
        <dbReference type="EC" id="3.1.3.16"/>
    </reaction>
</comment>
<evidence type="ECO:0000259" key="8">
    <source>
        <dbReference type="PROSITE" id="PS50056"/>
    </source>
</evidence>
<feature type="domain" description="Tyrosine specific protein phosphatases" evidence="8">
    <location>
        <begin position="63"/>
        <end position="125"/>
    </location>
</feature>
<dbReference type="Pfam" id="PF00782">
    <property type="entry name" value="DSPc"/>
    <property type="match status" value="1"/>
</dbReference>
<dbReference type="SUPFAM" id="SSF52799">
    <property type="entry name" value="(Phosphotyrosine protein) phosphatases II"/>
    <property type="match status" value="1"/>
</dbReference>
<dbReference type="PROSITE" id="PS50054">
    <property type="entry name" value="TYR_PHOSPHATASE_DUAL"/>
    <property type="match status" value="1"/>
</dbReference>
<dbReference type="STRING" id="1328759.A0A5C2S5Y9"/>
<dbReference type="InterPro" id="IPR029021">
    <property type="entry name" value="Prot-tyrosine_phosphatase-like"/>
</dbReference>
<dbReference type="CDD" id="cd14498">
    <property type="entry name" value="DSP"/>
    <property type="match status" value="1"/>
</dbReference>
<comment type="catalytic activity">
    <reaction evidence="5">
        <text>O-phospho-L-threonyl-[protein] + H2O = L-threonyl-[protein] + phosphate</text>
        <dbReference type="Rhea" id="RHEA:47004"/>
        <dbReference type="Rhea" id="RHEA-COMP:11060"/>
        <dbReference type="Rhea" id="RHEA-COMP:11605"/>
        <dbReference type="ChEBI" id="CHEBI:15377"/>
        <dbReference type="ChEBI" id="CHEBI:30013"/>
        <dbReference type="ChEBI" id="CHEBI:43474"/>
        <dbReference type="ChEBI" id="CHEBI:61977"/>
        <dbReference type="EC" id="3.1.3.16"/>
    </reaction>
</comment>
<feature type="region of interest" description="Disordered" evidence="6">
    <location>
        <begin position="186"/>
        <end position="205"/>
    </location>
</feature>
<keyword evidence="10" id="KW-1185">Reference proteome</keyword>
<dbReference type="AlphaFoldDB" id="A0A5C2S5Y9"/>
<accession>A0A5C2S5Y9</accession>
<keyword evidence="2" id="KW-0378">Hydrolase</keyword>
<dbReference type="SMART" id="SM00195">
    <property type="entry name" value="DSPc"/>
    <property type="match status" value="1"/>
</dbReference>
<dbReference type="Gene3D" id="3.90.190.10">
    <property type="entry name" value="Protein tyrosine phosphatase superfamily"/>
    <property type="match status" value="1"/>
</dbReference>
<dbReference type="PANTHER" id="PTHR45948:SF2">
    <property type="entry name" value="DUAL SPECIFICITY PROTEIN PHOSPHATASE"/>
    <property type="match status" value="1"/>
</dbReference>
<keyword evidence="3" id="KW-0904">Protein phosphatase</keyword>
<evidence type="ECO:0000256" key="6">
    <source>
        <dbReference type="SAM" id="MobiDB-lite"/>
    </source>
</evidence>
<dbReference type="InterPro" id="IPR016130">
    <property type="entry name" value="Tyr_Pase_AS"/>
</dbReference>
<dbReference type="PROSITE" id="PS00383">
    <property type="entry name" value="TYR_PHOSPHATASE_1"/>
    <property type="match status" value="1"/>
</dbReference>
<proteinExistence type="inferred from homology"/>
<dbReference type="EMBL" id="ML122272">
    <property type="protein sequence ID" value="RPD59091.1"/>
    <property type="molecule type" value="Genomic_DNA"/>
</dbReference>
<dbReference type="InterPro" id="IPR000387">
    <property type="entry name" value="Tyr_Pase_dom"/>
</dbReference>
<evidence type="ECO:0000313" key="10">
    <source>
        <dbReference type="Proteomes" id="UP000313359"/>
    </source>
</evidence>
<evidence type="ECO:0000256" key="3">
    <source>
        <dbReference type="ARBA" id="ARBA00022912"/>
    </source>
</evidence>